<feature type="domain" description="CCR4-NOT transcription complex subunit 1 HEAT repeat" evidence="3">
    <location>
        <begin position="234"/>
        <end position="368"/>
    </location>
</feature>
<proteinExistence type="predicted"/>
<evidence type="ECO:0000259" key="1">
    <source>
        <dbReference type="Pfam" id="PF12842"/>
    </source>
</evidence>
<protein>
    <submittedName>
        <fullName evidence="5">Uncharacterized protein</fullName>
    </submittedName>
</protein>
<evidence type="ECO:0000259" key="3">
    <source>
        <dbReference type="Pfam" id="PF16418"/>
    </source>
</evidence>
<dbReference type="GO" id="GO:0017148">
    <property type="term" value="P:negative regulation of translation"/>
    <property type="evidence" value="ECO:0007669"/>
    <property type="project" value="InterPro"/>
</dbReference>
<evidence type="ECO:0000259" key="2">
    <source>
        <dbReference type="Pfam" id="PF16415"/>
    </source>
</evidence>
<dbReference type="RefSeq" id="XP_007603898.1">
    <property type="nucleotide sequence ID" value="XM_007603836.1"/>
</dbReference>
<evidence type="ECO:0000313" key="6">
    <source>
        <dbReference type="Proteomes" id="UP000011082"/>
    </source>
</evidence>
<dbReference type="Proteomes" id="UP000011082">
    <property type="component" value="Unassembled WGS sequence"/>
</dbReference>
<dbReference type="FunCoup" id="L2GPU7">
    <property type="interactions" value="213"/>
</dbReference>
<dbReference type="InterPro" id="IPR024557">
    <property type="entry name" value="CNOT1_dom_4"/>
</dbReference>
<dbReference type="VEuPathDB" id="MicrosporidiaDB:VICG_00445"/>
<feature type="domain" description="CCR4-NOT transcription complex subunit 1-like NOT1 connector" evidence="4">
    <location>
        <begin position="1042"/>
        <end position="1133"/>
    </location>
</feature>
<name>L2GPU7_VITCO</name>
<sequence>MDEKVIQSSSLKQIIDRMFPDKINPDCLAQVLQSLKRQRKVSLKEIADLILFIADTSHREWSLEIILKSINETFENINWRDVYEKFFESDLKIWNKEYLYTLVDCWVYISGIITVPYEIFFRKWKNREDQIEFFKILLDCDEKRTQVYSNVFFERLVTKDDVKSAKYKKSIEYESNFNSVELFKCLKEIEAVEIVNVVRDKSPEYCILGLASVQPFCEDILDELLVHLSEGVASQLVYYILFSRYRTVVLYSFKRCSGKVLLTKILDILLEHKMLPVIAEVPEPADLCYDIIILSSRRDHLNLEIWLSNCLKKNPVSFIKYLSNKLLSTVQKEPTDDVEGPDKRFLLKSESDMFPFNRQTINNVLKILEGVVKDLSDDCLNVIREIKSKMTEIKGLEKPNYSDKATTFISEVINSQVDVEDSVVRLAELAKGDEYSVTFAKRIFSLLIDNYSSLYRLPNSDMLAIFLGELIRRKILFKPFLKVILQLIKNSLKYPENDREYTFAFRILEIFFNDVPEFFLEIEDIENVRHGLIKKDLVVVDEDSQRELDFDELLNILFNKEEDISGVENFLSKEFEQAISNMKVSNSTIPKSPSLFDENLLSKNFNISYGQISRYLLKNLNTDRAENFLHINTSHKTQFFAFFVQKGFSLIRLLFTYKFKDEVKYCEHLGAFLGKILIRRDIPVLLDIFDFRSFLLKSIEYRRISVSISFIVSFLKEGKYSRIFVPCNPWLMSIMNLLAELHCCTLADIRVKIYSLYSHFGLKLTCKSTLRMREHLVKYVIEFDGILKQVIAAALDFSVREICNRIVKSCFTVAKSTAASLFNKIGGENRFFLFRNLLVNLTRSLIHISAQEPLKASMCGNITHFLKLSMNELPLETVYSIVSQNLLICCLIIEKAGITHVNETVSSFYNELLLQEPAQNERLLSGLDPKNSLRILSESCFVEKVNIRSVENVEYQEIRSFLIQIGKKMPTKKKDYISEEWHTLLGSNRSHEFKRIISVISNSPDRDEMCLSLCKYLVGHALKTNCSEEYIFGFIASIFEISPKCKREVVGWLIYSEDYKKFNIPLVKKFIECDFVCLEELDQSLSKLLKIEDQKFLDFVVDLLDTLILQDIKLCTVYDFIYTIESLNKVNDNPRIFEFFKSIESGMMKFQDGANDFNMFDEFLKDLHANIPPTQYLLHFREKYKMEKANFRLAFKSCWHHFVLYSGSFRFFKVDVLAALVRDDLFNNLKESLKFLAQAYSKSHYLFFLFYCRFIVKVLDFIDDNIDNRIMVWKILELLAPSNIPGFVAQFIEILNHNFIAKYFERNEAFWIAKELIEAVKWNESLEPLVSDFVTKNFAHLKRFSIYLSFLCPQMCVNLKNIFNQSRPKVIEKGANSFFNTIYLLTKQTRPFSKYCDLVDHLCDNPVTNTLAIESIKSMIDRKISLREVVLLLMIRFFGKNVPLGVRSACEEIFKRNDVREIVCEYENKFFNKI</sequence>
<keyword evidence="6" id="KW-1185">Reference proteome</keyword>
<dbReference type="PANTHER" id="PTHR13162">
    <property type="entry name" value="CCR4-NOT TRANSCRIPTION COMPLEX"/>
    <property type="match status" value="1"/>
</dbReference>
<dbReference type="InterPro" id="IPR032194">
    <property type="entry name" value="CNOT1_HEAT"/>
</dbReference>
<dbReference type="Gene3D" id="1.25.40.180">
    <property type="match status" value="1"/>
</dbReference>
<feature type="domain" description="CCR4-NOT transcription complex subunit 1 CAF1-binding" evidence="2">
    <location>
        <begin position="635"/>
        <end position="751"/>
    </location>
</feature>
<dbReference type="GO" id="GO:0000932">
    <property type="term" value="C:P-body"/>
    <property type="evidence" value="ECO:0007669"/>
    <property type="project" value="TreeGrafter"/>
</dbReference>
<reference evidence="6" key="1">
    <citation type="submission" date="2011-05" db="EMBL/GenBank/DDBJ databases">
        <title>The genome sequence of Vittaforma corneae strain ATCC 50505.</title>
        <authorList>
            <consortium name="The Broad Institute Genome Sequencing Platform"/>
            <person name="Cuomo C."/>
            <person name="Didier E."/>
            <person name="Bowers L."/>
            <person name="Young S.K."/>
            <person name="Zeng Q."/>
            <person name="Gargeya S."/>
            <person name="Fitzgerald M."/>
            <person name="Haas B."/>
            <person name="Abouelleil A."/>
            <person name="Alvarado L."/>
            <person name="Arachchi H.M."/>
            <person name="Berlin A."/>
            <person name="Chapman S.B."/>
            <person name="Gearin G."/>
            <person name="Goldberg J."/>
            <person name="Griggs A."/>
            <person name="Gujja S."/>
            <person name="Hansen M."/>
            <person name="Heiman D."/>
            <person name="Howarth C."/>
            <person name="Larimer J."/>
            <person name="Lui A."/>
            <person name="MacDonald P.J.P."/>
            <person name="McCowen C."/>
            <person name="Montmayeur A."/>
            <person name="Murphy C."/>
            <person name="Neiman D."/>
            <person name="Pearson M."/>
            <person name="Priest M."/>
            <person name="Roberts A."/>
            <person name="Saif S."/>
            <person name="Shea T."/>
            <person name="Sisk P."/>
            <person name="Stolte C."/>
            <person name="Sykes S."/>
            <person name="Wortman J."/>
            <person name="Nusbaum C."/>
            <person name="Birren B."/>
        </authorList>
    </citation>
    <scope>NUCLEOTIDE SEQUENCE [LARGE SCALE GENOMIC DNA]</scope>
    <source>
        <strain evidence="6">ATCC 50505</strain>
    </source>
</reference>
<dbReference type="Pfam" id="PF25097">
    <property type="entry name" value="ARM_Cnot1"/>
    <property type="match status" value="1"/>
</dbReference>
<dbReference type="PANTHER" id="PTHR13162:SF8">
    <property type="entry name" value="CCR4-NOT TRANSCRIPTION COMPLEX SUBUNIT 1"/>
    <property type="match status" value="1"/>
</dbReference>
<dbReference type="GeneID" id="19881163"/>
<dbReference type="EMBL" id="JH370132">
    <property type="protein sequence ID" value="ELA42347.1"/>
    <property type="molecule type" value="Genomic_DNA"/>
</dbReference>
<organism evidence="5 6">
    <name type="scientific">Vittaforma corneae (strain ATCC 50505)</name>
    <name type="common">Microsporidian parasite</name>
    <name type="synonym">Nosema corneum</name>
    <dbReference type="NCBI Taxonomy" id="993615"/>
    <lineage>
        <taxon>Eukaryota</taxon>
        <taxon>Fungi</taxon>
        <taxon>Fungi incertae sedis</taxon>
        <taxon>Microsporidia</taxon>
        <taxon>Nosematidae</taxon>
        <taxon>Vittaforma</taxon>
    </lineage>
</organism>
<dbReference type="OrthoDB" id="1933107at2759"/>
<dbReference type="InterPro" id="IPR055454">
    <property type="entry name" value="CNOT1-like_NOT1_connector"/>
</dbReference>
<dbReference type="HOGENOM" id="CLU_004563_0_0_1"/>
<feature type="domain" description="CCR4-NOT transcription complex subunit 1" evidence="1">
    <location>
        <begin position="787"/>
        <end position="905"/>
    </location>
</feature>
<dbReference type="InterPro" id="IPR032191">
    <property type="entry name" value="CNOT1_CAF1_bind"/>
</dbReference>
<dbReference type="Pfam" id="PF12842">
    <property type="entry name" value="DUF3819"/>
    <property type="match status" value="1"/>
</dbReference>
<dbReference type="Pfam" id="PF16418">
    <property type="entry name" value="CNOT1_HEAT"/>
    <property type="match status" value="1"/>
</dbReference>
<evidence type="ECO:0000313" key="5">
    <source>
        <dbReference type="EMBL" id="ELA42347.1"/>
    </source>
</evidence>
<dbReference type="InParanoid" id="L2GPU7"/>
<dbReference type="GO" id="GO:0060090">
    <property type="term" value="F:molecular adaptor activity"/>
    <property type="evidence" value="ECO:0007669"/>
    <property type="project" value="TreeGrafter"/>
</dbReference>
<gene>
    <name evidence="5" type="ORF">VICG_00445</name>
</gene>
<dbReference type="Gene3D" id="1.25.40.840">
    <property type="entry name" value="CCR4-NOT transcription complex subunit 1 TTP binding domain"/>
    <property type="match status" value="1"/>
</dbReference>
<dbReference type="InterPro" id="IPR038535">
    <property type="entry name" value="CNOT1_TTP_bind_sf"/>
</dbReference>
<dbReference type="GO" id="GO:0030015">
    <property type="term" value="C:CCR4-NOT core complex"/>
    <property type="evidence" value="ECO:0007669"/>
    <property type="project" value="InterPro"/>
</dbReference>
<dbReference type="GO" id="GO:0000288">
    <property type="term" value="P:nuclear-transcribed mRNA catabolic process, deadenylation-dependent decay"/>
    <property type="evidence" value="ECO:0007669"/>
    <property type="project" value="TreeGrafter"/>
</dbReference>
<dbReference type="InterPro" id="IPR040398">
    <property type="entry name" value="Not1"/>
</dbReference>
<dbReference type="CDD" id="cd20710">
    <property type="entry name" value="NOT1_connector"/>
    <property type="match status" value="1"/>
</dbReference>
<dbReference type="STRING" id="993615.L2GPU7"/>
<dbReference type="Pfam" id="PF16415">
    <property type="entry name" value="CNOT1_CAF1_bind"/>
    <property type="match status" value="1"/>
</dbReference>
<accession>L2GPU7</accession>
<evidence type="ECO:0000259" key="4">
    <source>
        <dbReference type="Pfam" id="PF25097"/>
    </source>
</evidence>
<dbReference type="OMA" id="VEPTHIE"/>